<dbReference type="PANTHER" id="PTHR34824">
    <property type="entry name" value="HEAT-INDUCIBLE TRANSCRIPTION REPRESSOR HRCA"/>
    <property type="match status" value="1"/>
</dbReference>
<feature type="domain" description="ABC transporter" evidence="4">
    <location>
        <begin position="340"/>
        <end position="571"/>
    </location>
</feature>
<dbReference type="InterPro" id="IPR003439">
    <property type="entry name" value="ABC_transporter-like_ATP-bd"/>
</dbReference>
<dbReference type="Pfam" id="PF00005">
    <property type="entry name" value="ABC_tran"/>
    <property type="match status" value="1"/>
</dbReference>
<accession>A0A0J9TKI6</accession>
<dbReference type="SUPFAM" id="SSF55781">
    <property type="entry name" value="GAF domain-like"/>
    <property type="match status" value="1"/>
</dbReference>
<dbReference type="Gene3D" id="1.10.10.10">
    <property type="entry name" value="Winged helix-like DNA-binding domain superfamily/Winged helix DNA-binding domain"/>
    <property type="match status" value="1"/>
</dbReference>
<dbReference type="PANTHER" id="PTHR34824:SF1">
    <property type="entry name" value="HEAT-INDUCIBLE TRANSCRIPTION REPRESSOR HRCA"/>
    <property type="match status" value="1"/>
</dbReference>
<sequence>MVLLERKGFLKKEHQSSGRIPTKEGYKLYISELMDDIDSYDFEIKSKLIELFSDRNESIDVTLNRSAEIVSNFLNLPIVFSGSTNLNEEVLKKLDLIEISKNEFVILAVTSSGEVYKDRILVEEFKEREDLSICIKLLNENLVNCILSNIYENVFQLLPKIRKSVHKYEFVYEKIISKICCGVVDKREPQFRIYNKNSIISQPEINSNYFKTGRTLINLEGEVDGLSVATTILNSKEKTHRLSIIGPLRMNYPLIRNLFDFINEKILDDLLSIRKEHLEVEGKSKKLSEYLNQNIFSAFELEEKTKEVKFSELFKIEDPSFRFYKKLSKTGIFEFNFPSLEINNLTKYYGNKNLPSLVNVSLKVYFGDIHIIVGSDSSGKTTLFNCICGRDEYEGEILFNSLNYDGNILKISKYAGFIPYEHDFDLFSSLEDSINTKLQILGVNEVEIRDFMDSKLGDFGLDNLRKNLMIDLTRLEIRKVQLLLSLFFKPSMIVLDEPLLGLQYSEKIEFLDLLSRFKSDKRSFIIFAHEFSDLVSYANSCSLLVDGKVYYSGTLENLLLESKDKYSIVSSDNEDCLEILKKYSQRYSINESKKIIFCTFDGKMNFLLFQRECSEKNIALFEIRKISLEIKDIYSSIFKLGSRVARVEINKNRFFSTS</sequence>
<keyword evidence="3" id="KW-0804">Transcription</keyword>
<dbReference type="Gene3D" id="3.40.50.300">
    <property type="entry name" value="P-loop containing nucleotide triphosphate hydrolases"/>
    <property type="match status" value="1"/>
</dbReference>
<dbReference type="InterPro" id="IPR002571">
    <property type="entry name" value="HrcA"/>
</dbReference>
<organism evidence="5 6">
    <name type="scientific">Plasmodium vivax North Korean</name>
    <dbReference type="NCBI Taxonomy" id="1035514"/>
    <lineage>
        <taxon>Eukaryota</taxon>
        <taxon>Sar</taxon>
        <taxon>Alveolata</taxon>
        <taxon>Apicomplexa</taxon>
        <taxon>Aconoidasida</taxon>
        <taxon>Haemosporida</taxon>
        <taxon>Plasmodiidae</taxon>
        <taxon>Plasmodium</taxon>
        <taxon>Plasmodium (Plasmodium)</taxon>
    </lineage>
</organism>
<evidence type="ECO:0000256" key="1">
    <source>
        <dbReference type="ARBA" id="ARBA00022491"/>
    </source>
</evidence>
<name>A0A0J9TKI6_PLAVI</name>
<dbReference type="GO" id="GO:0016887">
    <property type="term" value="F:ATP hydrolysis activity"/>
    <property type="evidence" value="ECO:0007669"/>
    <property type="project" value="InterPro"/>
</dbReference>
<dbReference type="GO" id="GO:0005524">
    <property type="term" value="F:ATP binding"/>
    <property type="evidence" value="ECO:0007669"/>
    <property type="project" value="InterPro"/>
</dbReference>
<dbReference type="EMBL" id="KQ235637">
    <property type="protein sequence ID" value="KMZ96240.1"/>
    <property type="molecule type" value="Genomic_DNA"/>
</dbReference>
<dbReference type="GO" id="GO:0045892">
    <property type="term" value="P:negative regulation of DNA-templated transcription"/>
    <property type="evidence" value="ECO:0007669"/>
    <property type="project" value="TreeGrafter"/>
</dbReference>
<gene>
    <name evidence="5" type="ORF">PVNG_02378</name>
</gene>
<dbReference type="GO" id="GO:0003677">
    <property type="term" value="F:DNA binding"/>
    <property type="evidence" value="ECO:0007669"/>
    <property type="project" value="InterPro"/>
</dbReference>
<keyword evidence="1" id="KW-0678">Repressor</keyword>
<reference evidence="5 6" key="1">
    <citation type="submission" date="2011-09" db="EMBL/GenBank/DDBJ databases">
        <title>The Genome Sequence of Plasmodium vivax North Korean.</title>
        <authorList>
            <consortium name="The Broad Institute Genome Sequencing Platform"/>
            <consortium name="The Broad Institute Genome Sequencing Center for Infectious Disease"/>
            <person name="Neafsey D."/>
            <person name="Carlton J."/>
            <person name="Barnwell J."/>
            <person name="Collins W."/>
            <person name="Escalante A."/>
            <person name="Mullikin J."/>
            <person name="Saul A."/>
            <person name="Guigo R."/>
            <person name="Camara F."/>
            <person name="Young S.K."/>
            <person name="Zeng Q."/>
            <person name="Gargeya S."/>
            <person name="Fitzgerald M."/>
            <person name="Haas B."/>
            <person name="Abouelleil A."/>
            <person name="Alvarado L."/>
            <person name="Arachchi H.M."/>
            <person name="Berlin A."/>
            <person name="Brown A."/>
            <person name="Chapman S.B."/>
            <person name="Chen Z."/>
            <person name="Dunbar C."/>
            <person name="Freedman E."/>
            <person name="Gearin G."/>
            <person name="Gellesch M."/>
            <person name="Goldberg J."/>
            <person name="Griggs A."/>
            <person name="Gujja S."/>
            <person name="Heiman D."/>
            <person name="Howarth C."/>
            <person name="Larson L."/>
            <person name="Lui A."/>
            <person name="MacDonald P.J.P."/>
            <person name="Montmayeur A."/>
            <person name="Murphy C."/>
            <person name="Neiman D."/>
            <person name="Pearson M."/>
            <person name="Priest M."/>
            <person name="Roberts A."/>
            <person name="Saif S."/>
            <person name="Shea T."/>
            <person name="Shenoy N."/>
            <person name="Sisk P."/>
            <person name="Stolte C."/>
            <person name="Sykes S."/>
            <person name="Wortman J."/>
            <person name="Nusbaum C."/>
            <person name="Birren B."/>
        </authorList>
    </citation>
    <scope>NUCLEOTIDE SEQUENCE [LARGE SCALE GENOMIC DNA]</scope>
    <source>
        <strain evidence="5 6">North Korean</strain>
    </source>
</reference>
<dbReference type="PROSITE" id="PS50893">
    <property type="entry name" value="ABC_TRANSPORTER_2"/>
    <property type="match status" value="1"/>
</dbReference>
<dbReference type="Pfam" id="PF01628">
    <property type="entry name" value="HrcA"/>
    <property type="match status" value="1"/>
</dbReference>
<dbReference type="InterPro" id="IPR021153">
    <property type="entry name" value="HrcA_C"/>
</dbReference>
<evidence type="ECO:0000256" key="3">
    <source>
        <dbReference type="ARBA" id="ARBA00023163"/>
    </source>
</evidence>
<evidence type="ECO:0000313" key="5">
    <source>
        <dbReference type="EMBL" id="KMZ96240.1"/>
    </source>
</evidence>
<dbReference type="InterPro" id="IPR027417">
    <property type="entry name" value="P-loop_NTPase"/>
</dbReference>
<evidence type="ECO:0000259" key="4">
    <source>
        <dbReference type="PROSITE" id="PS50893"/>
    </source>
</evidence>
<dbReference type="InterPro" id="IPR036388">
    <property type="entry name" value="WH-like_DNA-bd_sf"/>
</dbReference>
<dbReference type="Proteomes" id="UP000053239">
    <property type="component" value="Unassembled WGS sequence"/>
</dbReference>
<protein>
    <recommendedName>
        <fullName evidence="4">ABC transporter domain-containing protein</fullName>
    </recommendedName>
</protein>
<dbReference type="SUPFAM" id="SSF52540">
    <property type="entry name" value="P-loop containing nucleoside triphosphate hydrolases"/>
    <property type="match status" value="1"/>
</dbReference>
<keyword evidence="2" id="KW-0805">Transcription regulation</keyword>
<evidence type="ECO:0000256" key="2">
    <source>
        <dbReference type="ARBA" id="ARBA00023015"/>
    </source>
</evidence>
<proteinExistence type="predicted"/>
<evidence type="ECO:0000313" key="6">
    <source>
        <dbReference type="Proteomes" id="UP000053239"/>
    </source>
</evidence>
<dbReference type="AlphaFoldDB" id="A0A0J9TKI6"/>